<dbReference type="PANTHER" id="PTHR37287:SF1">
    <property type="entry name" value="INO EIGHTY SUBUNIT 1"/>
    <property type="match status" value="1"/>
</dbReference>
<feature type="region of interest" description="Disordered" evidence="1">
    <location>
        <begin position="486"/>
        <end position="571"/>
    </location>
</feature>
<reference evidence="2" key="1">
    <citation type="submission" date="2020-02" db="EMBL/GenBank/DDBJ databases">
        <authorList>
            <person name="Palmer J.M."/>
        </authorList>
    </citation>
    <scope>NUCLEOTIDE SEQUENCE</scope>
    <source>
        <strain evidence="2">EPUS1.4</strain>
        <tissue evidence="2">Thallus</tissue>
    </source>
</reference>
<evidence type="ECO:0000256" key="1">
    <source>
        <dbReference type="SAM" id="MobiDB-lite"/>
    </source>
</evidence>
<evidence type="ECO:0000313" key="2">
    <source>
        <dbReference type="EMBL" id="KAF7506369.1"/>
    </source>
</evidence>
<feature type="compositionally biased region" description="Low complexity" evidence="1">
    <location>
        <begin position="1"/>
        <end position="12"/>
    </location>
</feature>
<dbReference type="InterPro" id="IPR038014">
    <property type="entry name" value="Ies1"/>
</dbReference>
<sequence>MAAIPAASSSAPPSSPGGSTIEDPELADSEEDQSRIREASSLNGQSSPISRLDHDHDHDGDSNATEKGNRKPKMMRKGKAGPPKGSFAWIHEGPEDVNTEEDEDDSMITEAYNRRPGWKQKKSGSPGTRQSTQATTVGTRRKGDGTIGSVYSGNKIRHLKKDDGVPLWRTDIQYEFLRLVFEDRSPYFTRLSDGQEGCNFADIYIDAMARSSKTSKVLKDKLISDRTAAQNMAMICLLVNVGRMNTTLNFFPEMRAQLRTYHSIPSLQAHRDQNAYKQLQDAPRLKSILKGASEDTEEPRTIEAIKAHSIPRTNPVNLIFVLSQYAPKISELHFFPPRDFFDLVMKPTISSKSRAQAFLWLMWWYLQSNFSEEAALNNPFGSGIRGPKDTMSIKVPELEELTEEEGAAENADPPDEIVFGEEKQQERKRILENDEPDNKMLKRVKKSTIVDEIVSDSEPRASLPRATSPAMRDSLGFAVLNPAHNADPATSRLGGQADSLEDDWEPVNPHPGRGRYKRIKKDRDSVPGPALTTSSSGRILMKTSKAQNQGPYDPGTPDSMQAQPPGSAHPILHQYSHGIEGATSRGEAASGPTAGNPTTTITTTIAATTSGGSHRRPRPLTQHQLAVEANRRHLTETLLARKKKEVFTALREKRERSNFVLRAAARIENLPMGYDSEDESSSWGMGGLGPNPDDGEEDDFGEEAEMWMSVVARVKRRLERWGGDVRTKGRKGHVIRRKGLQRRWEEGGDDDDDEGGEEREDVGMDGTEVVEENGTSGLPGGAVGTAVRAVPGLDDIDQSLLAERSDEEMDDGDAEEGTEDGFGLY</sequence>
<feature type="compositionally biased region" description="Acidic residues" evidence="1">
    <location>
        <begin position="95"/>
        <end position="107"/>
    </location>
</feature>
<evidence type="ECO:0008006" key="4">
    <source>
        <dbReference type="Google" id="ProtNLM"/>
    </source>
</evidence>
<feature type="compositionally biased region" description="Polar residues" evidence="1">
    <location>
        <begin position="123"/>
        <end position="138"/>
    </location>
</feature>
<accession>A0A8H7AE27</accession>
<feature type="compositionally biased region" description="Acidic residues" evidence="1">
    <location>
        <begin position="22"/>
        <end position="31"/>
    </location>
</feature>
<keyword evidence="3" id="KW-1185">Reference proteome</keyword>
<organism evidence="2 3">
    <name type="scientific">Endocarpon pusillum</name>
    <dbReference type="NCBI Taxonomy" id="364733"/>
    <lineage>
        <taxon>Eukaryota</taxon>
        <taxon>Fungi</taxon>
        <taxon>Dikarya</taxon>
        <taxon>Ascomycota</taxon>
        <taxon>Pezizomycotina</taxon>
        <taxon>Eurotiomycetes</taxon>
        <taxon>Chaetothyriomycetidae</taxon>
        <taxon>Verrucariales</taxon>
        <taxon>Verrucariaceae</taxon>
        <taxon>Endocarpon</taxon>
    </lineage>
</organism>
<gene>
    <name evidence="2" type="ORF">GJ744_011835</name>
</gene>
<evidence type="ECO:0000313" key="3">
    <source>
        <dbReference type="Proteomes" id="UP000606974"/>
    </source>
</evidence>
<feature type="compositionally biased region" description="Acidic residues" evidence="1">
    <location>
        <begin position="805"/>
        <end position="819"/>
    </location>
</feature>
<dbReference type="AlphaFoldDB" id="A0A8H7AE27"/>
<feature type="region of interest" description="Disordered" evidence="1">
    <location>
        <begin position="738"/>
        <end position="825"/>
    </location>
</feature>
<feature type="compositionally biased region" description="Acidic residues" evidence="1">
    <location>
        <begin position="747"/>
        <end position="760"/>
    </location>
</feature>
<dbReference type="PANTHER" id="PTHR37287">
    <property type="entry name" value="INO EIGHTY SUBUNIT 1"/>
    <property type="match status" value="1"/>
</dbReference>
<dbReference type="OrthoDB" id="5413003at2759"/>
<name>A0A8H7AE27_9EURO</name>
<protein>
    <recommendedName>
        <fullName evidence="4">Ino eighty subunit 1</fullName>
    </recommendedName>
</protein>
<proteinExistence type="predicted"/>
<feature type="compositionally biased region" description="Polar residues" evidence="1">
    <location>
        <begin position="40"/>
        <end position="49"/>
    </location>
</feature>
<feature type="region of interest" description="Disordered" evidence="1">
    <location>
        <begin position="1"/>
        <end position="149"/>
    </location>
</feature>
<feature type="compositionally biased region" description="Basic and acidic residues" evidence="1">
    <location>
        <begin position="51"/>
        <end position="61"/>
    </location>
</feature>
<dbReference type="EMBL" id="JAACFV010000088">
    <property type="protein sequence ID" value="KAF7506369.1"/>
    <property type="molecule type" value="Genomic_DNA"/>
</dbReference>
<comment type="caution">
    <text evidence="2">The sequence shown here is derived from an EMBL/GenBank/DDBJ whole genome shotgun (WGS) entry which is preliminary data.</text>
</comment>
<feature type="region of interest" description="Disordered" evidence="1">
    <location>
        <begin position="673"/>
        <end position="696"/>
    </location>
</feature>
<dbReference type="GO" id="GO:0031011">
    <property type="term" value="C:Ino80 complex"/>
    <property type="evidence" value="ECO:0007669"/>
    <property type="project" value="InterPro"/>
</dbReference>
<dbReference type="Proteomes" id="UP000606974">
    <property type="component" value="Unassembled WGS sequence"/>
</dbReference>
<feature type="compositionally biased region" description="Basic residues" evidence="1">
    <location>
        <begin position="70"/>
        <end position="79"/>
    </location>
</feature>